<dbReference type="InterPro" id="IPR006311">
    <property type="entry name" value="TAT_signal"/>
</dbReference>
<dbReference type="OrthoDB" id="12132at2157"/>
<dbReference type="RefSeq" id="WP_089784821.1">
    <property type="nucleotide sequence ID" value="NZ_FOKW01000001.1"/>
</dbReference>
<evidence type="ECO:0000313" key="3">
    <source>
        <dbReference type="EMBL" id="SFB70749.1"/>
    </source>
</evidence>
<evidence type="ECO:0000313" key="4">
    <source>
        <dbReference type="Proteomes" id="UP000199161"/>
    </source>
</evidence>
<feature type="region of interest" description="Disordered" evidence="2">
    <location>
        <begin position="1"/>
        <end position="21"/>
    </location>
</feature>
<feature type="region of interest" description="Disordered" evidence="2">
    <location>
        <begin position="37"/>
        <end position="68"/>
    </location>
</feature>
<dbReference type="PANTHER" id="PTHR34387">
    <property type="entry name" value="SLR1258 PROTEIN"/>
    <property type="match status" value="1"/>
</dbReference>
<evidence type="ECO:0000256" key="1">
    <source>
        <dbReference type="SAM" id="Coils"/>
    </source>
</evidence>
<dbReference type="PANTHER" id="PTHR34387:SF2">
    <property type="entry name" value="SLR1258 PROTEIN"/>
    <property type="match status" value="1"/>
</dbReference>
<feature type="compositionally biased region" description="Polar residues" evidence="2">
    <location>
        <begin position="1"/>
        <end position="15"/>
    </location>
</feature>
<dbReference type="Gene3D" id="3.30.110.170">
    <property type="entry name" value="Protein of unknown function (DUF541), domain 1"/>
    <property type="match status" value="1"/>
</dbReference>
<feature type="coiled-coil region" evidence="1">
    <location>
        <begin position="179"/>
        <end position="206"/>
    </location>
</feature>
<accession>A0A1I1D6W7</accession>
<reference evidence="4" key="1">
    <citation type="submission" date="2016-10" db="EMBL/GenBank/DDBJ databases">
        <authorList>
            <person name="Varghese N."/>
            <person name="Submissions S."/>
        </authorList>
    </citation>
    <scope>NUCLEOTIDE SEQUENCE [LARGE SCALE GENOMIC DNA]</scope>
    <source>
        <strain evidence="4">DSM 13078</strain>
    </source>
</reference>
<dbReference type="GO" id="GO:0006974">
    <property type="term" value="P:DNA damage response"/>
    <property type="evidence" value="ECO:0007669"/>
    <property type="project" value="TreeGrafter"/>
</dbReference>
<organism evidence="3 4">
    <name type="scientific">Natronobacterium haloterrestre</name>
    <name type="common">Halobiforma haloterrestris</name>
    <dbReference type="NCBI Taxonomy" id="148448"/>
    <lineage>
        <taxon>Archaea</taxon>
        <taxon>Methanobacteriati</taxon>
        <taxon>Methanobacteriota</taxon>
        <taxon>Stenosarchaea group</taxon>
        <taxon>Halobacteria</taxon>
        <taxon>Halobacteriales</taxon>
        <taxon>Natrialbaceae</taxon>
        <taxon>Natronobacterium</taxon>
    </lineage>
</organism>
<dbReference type="PROSITE" id="PS51318">
    <property type="entry name" value="TAT"/>
    <property type="match status" value="1"/>
</dbReference>
<dbReference type="Gene3D" id="3.30.70.2970">
    <property type="entry name" value="Protein of unknown function (DUF541), domain 2"/>
    <property type="match status" value="1"/>
</dbReference>
<dbReference type="AlphaFoldDB" id="A0A1I1D6W7"/>
<keyword evidence="4" id="KW-1185">Reference proteome</keyword>
<sequence length="268" mass="28058">MTETNSTQNSDSGTEPNRRRFLAAAGVGAAASMAGCLGDALGSTTNASTGESSGTEEDDRTITVGATGEVEADPDEATVDVGVEARGESAEAVAAELASGADELRATFDELGIPDDNVEERRYRISPVRRREDDTTEIRGVHSFEVTIDDVDRVGDVIDAVAEGGADDIGRVNFTLGDETRAELRKDALDEALANADEEAAHVADNRDVELEGTTSVATDDVRVRTTSYATGYESAADDAGGAPRTDIDADPVTVTASVTVEYAFSER</sequence>
<gene>
    <name evidence="3" type="ORF">SAMN05444422_101360</name>
</gene>
<evidence type="ECO:0000256" key="2">
    <source>
        <dbReference type="SAM" id="MobiDB-lite"/>
    </source>
</evidence>
<keyword evidence="1" id="KW-0175">Coiled coil</keyword>
<dbReference type="EMBL" id="FOKW01000001">
    <property type="protein sequence ID" value="SFB70749.1"/>
    <property type="molecule type" value="Genomic_DNA"/>
</dbReference>
<dbReference type="Pfam" id="PF04402">
    <property type="entry name" value="SIMPL"/>
    <property type="match status" value="1"/>
</dbReference>
<protein>
    <submittedName>
        <fullName evidence="3">Uncharacterized protein</fullName>
    </submittedName>
</protein>
<name>A0A1I1D6W7_NATHA</name>
<dbReference type="InterPro" id="IPR052022">
    <property type="entry name" value="26kDa_periplasmic_antigen"/>
</dbReference>
<feature type="compositionally biased region" description="Polar residues" evidence="2">
    <location>
        <begin position="42"/>
        <end position="53"/>
    </location>
</feature>
<dbReference type="Proteomes" id="UP000199161">
    <property type="component" value="Unassembled WGS sequence"/>
</dbReference>
<proteinExistence type="predicted"/>
<dbReference type="InterPro" id="IPR007497">
    <property type="entry name" value="SIMPL/DUF541"/>
</dbReference>